<protein>
    <submittedName>
        <fullName evidence="1">Uncharacterized protein</fullName>
    </submittedName>
</protein>
<reference evidence="1" key="1">
    <citation type="journal article" date="2015" name="Nature">
        <title>Complex archaea that bridge the gap between prokaryotes and eukaryotes.</title>
        <authorList>
            <person name="Spang A."/>
            <person name="Saw J.H."/>
            <person name="Jorgensen S.L."/>
            <person name="Zaremba-Niedzwiedzka K."/>
            <person name="Martijn J."/>
            <person name="Lind A.E."/>
            <person name="van Eijk R."/>
            <person name="Schleper C."/>
            <person name="Guy L."/>
            <person name="Ettema T.J."/>
        </authorList>
    </citation>
    <scope>NUCLEOTIDE SEQUENCE</scope>
</reference>
<gene>
    <name evidence="1" type="ORF">LCGC14_1555100</name>
</gene>
<sequence length="93" mass="10137">MPISLHELHATPGAIPVVRGEHESGFTAELKYHSCLDEHGEGWTLRSVRPDGSISNTVRATAIEAARYAAGLRDRSGYTLTFEASTIRGEPPY</sequence>
<accession>A0A0F9IP66</accession>
<comment type="caution">
    <text evidence="1">The sequence shown here is derived from an EMBL/GenBank/DDBJ whole genome shotgun (WGS) entry which is preliminary data.</text>
</comment>
<dbReference type="AlphaFoldDB" id="A0A0F9IP66"/>
<dbReference type="EMBL" id="LAZR01011939">
    <property type="protein sequence ID" value="KKM52180.1"/>
    <property type="molecule type" value="Genomic_DNA"/>
</dbReference>
<proteinExistence type="predicted"/>
<organism evidence="1">
    <name type="scientific">marine sediment metagenome</name>
    <dbReference type="NCBI Taxonomy" id="412755"/>
    <lineage>
        <taxon>unclassified sequences</taxon>
        <taxon>metagenomes</taxon>
        <taxon>ecological metagenomes</taxon>
    </lineage>
</organism>
<evidence type="ECO:0000313" key="1">
    <source>
        <dbReference type="EMBL" id="KKM52180.1"/>
    </source>
</evidence>
<name>A0A0F9IP66_9ZZZZ</name>